<protein>
    <recommendedName>
        <fullName evidence="4">Fibronectin type-III domain-containing protein</fullName>
    </recommendedName>
</protein>
<dbReference type="PROSITE" id="PS50853">
    <property type="entry name" value="FN3"/>
    <property type="match status" value="2"/>
</dbReference>
<comment type="caution">
    <text evidence="5">The sequence shown here is derived from an EMBL/GenBank/DDBJ whole genome shotgun (WGS) entry which is preliminary data.</text>
</comment>
<dbReference type="RefSeq" id="WP_123424419.1">
    <property type="nucleotide sequence ID" value="NZ_MOBJ01000006.1"/>
</dbReference>
<feature type="region of interest" description="Disordered" evidence="3">
    <location>
        <begin position="67"/>
        <end position="100"/>
    </location>
</feature>
<evidence type="ECO:0000313" key="5">
    <source>
        <dbReference type="EMBL" id="RON09676.1"/>
    </source>
</evidence>
<dbReference type="Gene3D" id="2.70.50.50">
    <property type="entry name" value="chitin-binding protein cbp21"/>
    <property type="match status" value="1"/>
</dbReference>
<dbReference type="InterPro" id="IPR051024">
    <property type="entry name" value="GlcNAc_Chitin_IntDeg"/>
</dbReference>
<dbReference type="InterPro" id="IPR004302">
    <property type="entry name" value="Cellulose/chitin-bd_N"/>
</dbReference>
<dbReference type="InterPro" id="IPR014756">
    <property type="entry name" value="Ig_E-set"/>
</dbReference>
<dbReference type="CDD" id="cd00063">
    <property type="entry name" value="FN3"/>
    <property type="match status" value="1"/>
</dbReference>
<dbReference type="OrthoDB" id="3675244at2"/>
<proteinExistence type="predicted"/>
<dbReference type="SUPFAM" id="SSF81296">
    <property type="entry name" value="E set domains"/>
    <property type="match status" value="1"/>
</dbReference>
<dbReference type="SMART" id="SM00060">
    <property type="entry name" value="FN3"/>
    <property type="match status" value="2"/>
</dbReference>
<dbReference type="PANTHER" id="PTHR34823:SF1">
    <property type="entry name" value="CHITIN-BINDING TYPE-4 DOMAIN-CONTAINING PROTEIN"/>
    <property type="match status" value="1"/>
</dbReference>
<dbReference type="Proteomes" id="UP000286071">
    <property type="component" value="Unassembled WGS sequence"/>
</dbReference>
<dbReference type="GO" id="GO:0030246">
    <property type="term" value="F:carbohydrate binding"/>
    <property type="evidence" value="ECO:0007669"/>
    <property type="project" value="InterPro"/>
</dbReference>
<feature type="compositionally biased region" description="Basic and acidic residues" evidence="3">
    <location>
        <begin position="86"/>
        <end position="100"/>
    </location>
</feature>
<dbReference type="SUPFAM" id="SSF51055">
    <property type="entry name" value="Carbohydrate binding domain"/>
    <property type="match status" value="1"/>
</dbReference>
<dbReference type="Pfam" id="PF00041">
    <property type="entry name" value="fn3"/>
    <property type="match status" value="1"/>
</dbReference>
<evidence type="ECO:0000313" key="6">
    <source>
        <dbReference type="Proteomes" id="UP000286071"/>
    </source>
</evidence>
<dbReference type="InterPro" id="IPR003961">
    <property type="entry name" value="FN3_dom"/>
</dbReference>
<dbReference type="GO" id="GO:0005975">
    <property type="term" value="P:carbohydrate metabolic process"/>
    <property type="evidence" value="ECO:0007669"/>
    <property type="project" value="InterPro"/>
</dbReference>
<evidence type="ECO:0000256" key="3">
    <source>
        <dbReference type="SAM" id="MobiDB-lite"/>
    </source>
</evidence>
<feature type="domain" description="Fibronectin type-III" evidence="4">
    <location>
        <begin position="313"/>
        <end position="400"/>
    </location>
</feature>
<feature type="domain" description="Fibronectin type-III" evidence="4">
    <location>
        <begin position="217"/>
        <end position="304"/>
    </location>
</feature>
<reference evidence="5 6" key="1">
    <citation type="submission" date="2016-10" db="EMBL/GenBank/DDBJ databases">
        <title>Comparative genome analysis of multiple Pseudomonas spp. focuses on biocontrol and plant growth promoting traits.</title>
        <authorList>
            <person name="Tao X.-Y."/>
            <person name="Taylor C.G."/>
        </authorList>
    </citation>
    <scope>NUCLEOTIDE SEQUENCE [LARGE SCALE GENOMIC DNA]</scope>
    <source>
        <strain evidence="5 6">48H11</strain>
    </source>
</reference>
<dbReference type="PANTHER" id="PTHR34823">
    <property type="entry name" value="GLCNAC-BINDING PROTEIN A"/>
    <property type="match status" value="1"/>
</dbReference>
<dbReference type="CDD" id="cd21177">
    <property type="entry name" value="LPMO_AA10"/>
    <property type="match status" value="1"/>
</dbReference>
<keyword evidence="2" id="KW-0378">Hydrolase</keyword>
<dbReference type="SUPFAM" id="SSF49265">
    <property type="entry name" value="Fibronectin type III"/>
    <property type="match status" value="1"/>
</dbReference>
<dbReference type="InterPro" id="IPR036573">
    <property type="entry name" value="CBM_sf_5/12"/>
</dbReference>
<dbReference type="AlphaFoldDB" id="A0A423H916"/>
<dbReference type="InterPro" id="IPR036116">
    <property type="entry name" value="FN3_sf"/>
</dbReference>
<evidence type="ECO:0000256" key="2">
    <source>
        <dbReference type="ARBA" id="ARBA00022801"/>
    </source>
</evidence>
<evidence type="ECO:0000259" key="4">
    <source>
        <dbReference type="PROSITE" id="PS50853"/>
    </source>
</evidence>
<accession>A0A423H916</accession>
<dbReference type="Pfam" id="PF02839">
    <property type="entry name" value="CBM_5_12"/>
    <property type="match status" value="1"/>
</dbReference>
<organism evidence="5 6">
    <name type="scientific">Pseudomonas brassicacearum</name>
    <dbReference type="NCBI Taxonomy" id="930166"/>
    <lineage>
        <taxon>Bacteria</taxon>
        <taxon>Pseudomonadati</taxon>
        <taxon>Pseudomonadota</taxon>
        <taxon>Gammaproteobacteria</taxon>
        <taxon>Pseudomonadales</taxon>
        <taxon>Pseudomonadaceae</taxon>
        <taxon>Pseudomonas</taxon>
    </lineage>
</organism>
<keyword evidence="1" id="KW-0732">Signal</keyword>
<dbReference type="GO" id="GO:0004553">
    <property type="term" value="F:hydrolase activity, hydrolyzing O-glycosyl compounds"/>
    <property type="evidence" value="ECO:0007669"/>
    <property type="project" value="InterPro"/>
</dbReference>
<dbReference type="InterPro" id="IPR003610">
    <property type="entry name" value="CBM5/12"/>
</dbReference>
<dbReference type="Gene3D" id="2.10.10.20">
    <property type="entry name" value="Carbohydrate-binding module superfamily 5/12"/>
    <property type="match status" value="1"/>
</dbReference>
<evidence type="ECO:0000256" key="1">
    <source>
        <dbReference type="ARBA" id="ARBA00022729"/>
    </source>
</evidence>
<gene>
    <name evidence="5" type="ORF">BK659_07025</name>
</gene>
<dbReference type="Pfam" id="PF03067">
    <property type="entry name" value="LPMO_10"/>
    <property type="match status" value="1"/>
</dbReference>
<dbReference type="EMBL" id="MOBJ01000006">
    <property type="protein sequence ID" value="RON09676.1"/>
    <property type="molecule type" value="Genomic_DNA"/>
</dbReference>
<dbReference type="Gene3D" id="2.60.40.10">
    <property type="entry name" value="Immunoglobulins"/>
    <property type="match status" value="2"/>
</dbReference>
<dbReference type="InterPro" id="IPR013783">
    <property type="entry name" value="Ig-like_fold"/>
</dbReference>
<sequence length="453" mass="49784">MSQNRPNTISRSNTVRHGHVFSPASRAYFAWQAGELDEGALNQRESGKFFPQTSGGLSDAYAREDVANAAPPPDGKIASANQATGKKLDDPGDHWQKHEVRSSETLDVSWHFTANHVTRRWNYFMTKEGWDPSKVLSRDQFEAEPFYTVQINLKPYWEHSADMKPPSPTTHEVPLPKREGYHVLLAVWEVADTMNAFYQVVDLSFVPSEGGGERPTTPTGLTASNVTDKQAALTWNAATGPSRIAFYRLTRNGITTVDIEAPLLTWIDYGVAPETLYNYFISAVDEHGNISAPSRAIEVRTLPVGGEDGAPGAPMNLHGMGQTAQSVSLMWGASTGAAPIVNYLIFRDDHEVKSVIGNQTSVDDTGLTPDTEYRYFVKALDLNGKLSLPSNALSVKTLGGGGQFPAWKLNTQYAKNALVSHDNQNWCCIQAHTSYVEDWAPGVGDNVLWVKQS</sequence>
<name>A0A423H916_9PSED</name>
<dbReference type="GO" id="GO:0005576">
    <property type="term" value="C:extracellular region"/>
    <property type="evidence" value="ECO:0007669"/>
    <property type="project" value="InterPro"/>
</dbReference>